<protein>
    <recommendedName>
        <fullName evidence="3 11">Shikimate kinase</fullName>
        <shortName evidence="11">SK</shortName>
        <ecNumber evidence="3 11">2.7.1.71</ecNumber>
    </recommendedName>
</protein>
<comment type="catalytic activity">
    <reaction evidence="10 11">
        <text>shikimate + ATP = 3-phosphoshikimate + ADP + H(+)</text>
        <dbReference type="Rhea" id="RHEA:13121"/>
        <dbReference type="ChEBI" id="CHEBI:15378"/>
        <dbReference type="ChEBI" id="CHEBI:30616"/>
        <dbReference type="ChEBI" id="CHEBI:36208"/>
        <dbReference type="ChEBI" id="CHEBI:145989"/>
        <dbReference type="ChEBI" id="CHEBI:456216"/>
        <dbReference type="EC" id="2.7.1.71"/>
    </reaction>
</comment>
<dbReference type="PROSITE" id="PS51168">
    <property type="entry name" value="CHORISMATE_MUT_2"/>
    <property type="match status" value="1"/>
</dbReference>
<dbReference type="Gene3D" id="3.40.50.720">
    <property type="entry name" value="NAD(P)-binding Rossmann-like Domain"/>
    <property type="match status" value="1"/>
</dbReference>
<dbReference type="EC" id="2.7.1.71" evidence="3 11"/>
<dbReference type="Pfam" id="PF01202">
    <property type="entry name" value="SKI"/>
    <property type="match status" value="1"/>
</dbReference>
<accession>A0ABV2JAU9</accession>
<evidence type="ECO:0000313" key="14">
    <source>
        <dbReference type="Proteomes" id="UP001549162"/>
    </source>
</evidence>
<dbReference type="PRINTS" id="PR01100">
    <property type="entry name" value="SHIKIMTKNASE"/>
</dbReference>
<evidence type="ECO:0000256" key="1">
    <source>
        <dbReference type="ARBA" id="ARBA00004842"/>
    </source>
</evidence>
<dbReference type="Pfam" id="PF01817">
    <property type="entry name" value="CM_2"/>
    <property type="match status" value="1"/>
</dbReference>
<keyword evidence="4 11" id="KW-0028">Amino-acid biosynthesis</keyword>
<dbReference type="InterPro" id="IPR002701">
    <property type="entry name" value="CM_II_prokaryot"/>
</dbReference>
<dbReference type="InterPro" id="IPR036263">
    <property type="entry name" value="Chorismate_II_sf"/>
</dbReference>
<keyword evidence="9 11" id="KW-0057">Aromatic amino acid biosynthesis</keyword>
<dbReference type="Pfam" id="PF08501">
    <property type="entry name" value="Shikimate_dh_N"/>
    <property type="match status" value="1"/>
</dbReference>
<evidence type="ECO:0000256" key="7">
    <source>
        <dbReference type="ARBA" id="ARBA00022777"/>
    </source>
</evidence>
<gene>
    <name evidence="11" type="primary">aroK</name>
    <name evidence="13" type="ORF">ABID14_001544</name>
</gene>
<comment type="pathway">
    <text evidence="2">Metabolic intermediate biosynthesis; chorismate biosynthesis; chorismate from D-erythrose 4-phosphate and phosphoenolpyruvate: step 4/7.</text>
</comment>
<feature type="binding site" evidence="11">
    <location>
        <position position="353"/>
    </location>
    <ligand>
        <name>Mg(2+)</name>
        <dbReference type="ChEBI" id="CHEBI:18420"/>
    </ligand>
</feature>
<comment type="subunit">
    <text evidence="11">Monomer.</text>
</comment>
<dbReference type="SUPFAM" id="SSF48600">
    <property type="entry name" value="Chorismate mutase II"/>
    <property type="match status" value="1"/>
</dbReference>
<feature type="binding site" evidence="11">
    <location>
        <position position="450"/>
    </location>
    <ligand>
        <name>ATP</name>
        <dbReference type="ChEBI" id="CHEBI:30616"/>
    </ligand>
</feature>
<dbReference type="EMBL" id="JBEPMA010000010">
    <property type="protein sequence ID" value="MET3617909.1"/>
    <property type="molecule type" value="Genomic_DNA"/>
</dbReference>
<keyword evidence="6 11" id="KW-0547">Nucleotide-binding</keyword>
<keyword evidence="7 11" id="KW-0418">Kinase</keyword>
<evidence type="ECO:0000256" key="8">
    <source>
        <dbReference type="ARBA" id="ARBA00022840"/>
    </source>
</evidence>
<dbReference type="Gene3D" id="3.40.50.10860">
    <property type="entry name" value="Leucine Dehydrogenase, chain A, domain 1"/>
    <property type="match status" value="1"/>
</dbReference>
<feature type="binding site" evidence="11">
    <location>
        <begin position="349"/>
        <end position="354"/>
    </location>
    <ligand>
        <name>ATP</name>
        <dbReference type="ChEBI" id="CHEBI:30616"/>
    </ligand>
</feature>
<dbReference type="SUPFAM" id="SSF53223">
    <property type="entry name" value="Aminoacid dehydrogenase-like, N-terminal domain"/>
    <property type="match status" value="1"/>
</dbReference>
<dbReference type="InterPro" id="IPR036979">
    <property type="entry name" value="CM_dom_sf"/>
</dbReference>
<keyword evidence="11" id="KW-0479">Metal-binding</keyword>
<comment type="function">
    <text evidence="11">Catalyzes the specific phosphorylation of the 3-hydroxyl group of shikimic acid using ATP as a cosubstrate.</text>
</comment>
<evidence type="ECO:0000256" key="10">
    <source>
        <dbReference type="ARBA" id="ARBA00048567"/>
    </source>
</evidence>
<dbReference type="InterPro" id="IPR046346">
    <property type="entry name" value="Aminoacid_DH-like_N_sf"/>
</dbReference>
<dbReference type="InterPro" id="IPR013708">
    <property type="entry name" value="Shikimate_DH-bd_N"/>
</dbReference>
<dbReference type="InterPro" id="IPR023000">
    <property type="entry name" value="Shikimate_kinase_CS"/>
</dbReference>
<evidence type="ECO:0000256" key="4">
    <source>
        <dbReference type="ARBA" id="ARBA00022605"/>
    </source>
</evidence>
<keyword evidence="14" id="KW-1185">Reference proteome</keyword>
<evidence type="ECO:0000313" key="13">
    <source>
        <dbReference type="EMBL" id="MET3617909.1"/>
    </source>
</evidence>
<keyword evidence="13" id="KW-0560">Oxidoreductase</keyword>
<dbReference type="InterPro" id="IPR022893">
    <property type="entry name" value="Shikimate_DH_fam"/>
</dbReference>
<dbReference type="SUPFAM" id="SSF51735">
    <property type="entry name" value="NAD(P)-binding Rossmann-fold domains"/>
    <property type="match status" value="1"/>
</dbReference>
<reference evidence="13 14" key="1">
    <citation type="submission" date="2024-06" db="EMBL/GenBank/DDBJ databases">
        <title>Genomic Encyclopedia of Type Strains, Phase IV (KMG-IV): sequencing the most valuable type-strain genomes for metagenomic binning, comparative biology and taxonomic classification.</title>
        <authorList>
            <person name="Goeker M."/>
        </authorList>
    </citation>
    <scope>NUCLEOTIDE SEQUENCE [LARGE SCALE GENOMIC DNA]</scope>
    <source>
        <strain evidence="13 14">DSM 21460</strain>
    </source>
</reference>
<dbReference type="PANTHER" id="PTHR21089">
    <property type="entry name" value="SHIKIMATE DEHYDROGENASE"/>
    <property type="match status" value="1"/>
</dbReference>
<dbReference type="Gene3D" id="1.20.59.10">
    <property type="entry name" value="Chorismate mutase"/>
    <property type="match status" value="1"/>
</dbReference>
<organism evidence="13 14">
    <name type="scientific">Peptoniphilus olsenii</name>
    <dbReference type="NCBI Taxonomy" id="411570"/>
    <lineage>
        <taxon>Bacteria</taxon>
        <taxon>Bacillati</taxon>
        <taxon>Bacillota</taxon>
        <taxon>Tissierellia</taxon>
        <taxon>Tissierellales</taxon>
        <taxon>Peptoniphilaceae</taxon>
        <taxon>Peptoniphilus</taxon>
    </lineage>
</organism>
<evidence type="ECO:0000256" key="6">
    <source>
        <dbReference type="ARBA" id="ARBA00022741"/>
    </source>
</evidence>
<feature type="domain" description="Chorismate mutase" evidence="12">
    <location>
        <begin position="1"/>
        <end position="87"/>
    </location>
</feature>
<feature type="binding site" evidence="11">
    <location>
        <position position="371"/>
    </location>
    <ligand>
        <name>substrate</name>
    </ligand>
</feature>
<dbReference type="Proteomes" id="UP001549162">
    <property type="component" value="Unassembled WGS sequence"/>
</dbReference>
<evidence type="ECO:0000256" key="3">
    <source>
        <dbReference type="ARBA" id="ARBA00012154"/>
    </source>
</evidence>
<dbReference type="InterPro" id="IPR031322">
    <property type="entry name" value="Shikimate/glucono_kinase"/>
</dbReference>
<dbReference type="SMART" id="SM00830">
    <property type="entry name" value="CM_2"/>
    <property type="match status" value="1"/>
</dbReference>
<keyword evidence="8 11" id="KW-0067">ATP-binding</keyword>
<dbReference type="CDD" id="cd01065">
    <property type="entry name" value="NAD_bind_Shikimate_DH"/>
    <property type="match status" value="1"/>
</dbReference>
<proteinExistence type="inferred from homology"/>
<comment type="caution">
    <text evidence="13">The sequence shown here is derived from an EMBL/GenBank/DDBJ whole genome shotgun (WGS) entry which is preliminary data.</text>
</comment>
<dbReference type="InterPro" id="IPR027417">
    <property type="entry name" value="P-loop_NTPase"/>
</dbReference>
<dbReference type="Gene3D" id="3.40.50.300">
    <property type="entry name" value="P-loop containing nucleotide triphosphate hydrolases"/>
    <property type="match status" value="1"/>
</dbReference>
<evidence type="ECO:0000256" key="5">
    <source>
        <dbReference type="ARBA" id="ARBA00022679"/>
    </source>
</evidence>
<evidence type="ECO:0000256" key="11">
    <source>
        <dbReference type="HAMAP-Rule" id="MF_00109"/>
    </source>
</evidence>
<dbReference type="RefSeq" id="WP_354368784.1">
    <property type="nucleotide sequence ID" value="NZ_JBEPMA010000010.1"/>
</dbReference>
<evidence type="ECO:0000259" key="12">
    <source>
        <dbReference type="PROSITE" id="PS51168"/>
    </source>
</evidence>
<keyword evidence="11" id="KW-0963">Cytoplasm</keyword>
<comment type="pathway">
    <text evidence="1 11">Metabolic intermediate biosynthesis; chorismate biosynthesis; chorismate from D-erythrose 4-phosphate and phosphoenolpyruvate: step 5/7.</text>
</comment>
<comment type="similarity">
    <text evidence="11">Belongs to the shikimate kinase family.</text>
</comment>
<feature type="binding site" evidence="11">
    <location>
        <position position="417"/>
    </location>
    <ligand>
        <name>substrate</name>
    </ligand>
</feature>
<dbReference type="InterPro" id="IPR000623">
    <property type="entry name" value="Shikimate_kinase/TSH1"/>
</dbReference>
<evidence type="ECO:0000256" key="2">
    <source>
        <dbReference type="ARBA" id="ARBA00004871"/>
    </source>
</evidence>
<dbReference type="SUPFAM" id="SSF52540">
    <property type="entry name" value="P-loop containing nucleoside triphosphate hydrolases"/>
    <property type="match status" value="1"/>
</dbReference>
<dbReference type="HAMAP" id="MF_00109">
    <property type="entry name" value="Shikimate_kinase"/>
    <property type="match status" value="1"/>
</dbReference>
<dbReference type="PANTHER" id="PTHR21089:SF1">
    <property type="entry name" value="BIFUNCTIONAL 3-DEHYDROQUINATE DEHYDRATASE_SHIKIMATE DEHYDROGENASE, CHLOROPLASTIC"/>
    <property type="match status" value="1"/>
</dbReference>
<keyword evidence="11" id="KW-0460">Magnesium</keyword>
<comment type="subcellular location">
    <subcellularLocation>
        <location evidence="11">Cytoplasm</location>
    </subcellularLocation>
</comment>
<feature type="binding site" evidence="11">
    <location>
        <position position="395"/>
    </location>
    <ligand>
        <name>substrate</name>
    </ligand>
</feature>
<keyword evidence="5 11" id="KW-0808">Transferase</keyword>
<evidence type="ECO:0000256" key="9">
    <source>
        <dbReference type="ARBA" id="ARBA00023141"/>
    </source>
</evidence>
<comment type="cofactor">
    <cofactor evidence="11">
        <name>Mg(2+)</name>
        <dbReference type="ChEBI" id="CHEBI:18420"/>
    </cofactor>
    <text evidence="11">Binds 1 Mg(2+) ion per subunit.</text>
</comment>
<dbReference type="InterPro" id="IPR036291">
    <property type="entry name" value="NAD(P)-bd_dom_sf"/>
</dbReference>
<sequence>MKNLNKSREKLDKIDSQIIKLLENRMKIVKDIGIYKLENNLNITDSSREDIIIENLKKQISKEFENIVEPIYDRIFHQSKEIISQIKDKNFKYGLIGESLSHSKSAEIHSMFGRYNYHLKNIERDKLEEFFTKRNFNGINVTIPYKKKSIKYLDDLHPLAQKIGAVNTIVNKNGKLIGYNTDYLGFDYSLKFFDINLKDKKVLILGSGGASKMVEEYCKDNLAKNIVIISRNGENNYHNLENYKDFNVIINATPVGMYPHNLESKVDISIFDDLDFVIDLIYNPLNTKLILDAKKNNIKTMPGLLMLVAQAFYACELFVDEKLDESLISKVYKKIKRDMLNIVFIGMPASGKTTMAKLLADKLNREFWDTDVLIEEKENSSIPTIFKTKGETYFRSLETKVLEEVSKKTGVVIATGGGTILKKVNRNLILQNSFVIYLDREIENLETVNRPLSKNLDSLKEIYSNRSEIYNQLSNLKTKVIENKTKTLELILEGLKKDENFSN</sequence>
<comment type="caution">
    <text evidence="11">Lacks conserved residue(s) required for the propagation of feature annotation.</text>
</comment>
<dbReference type="CDD" id="cd00464">
    <property type="entry name" value="SK"/>
    <property type="match status" value="1"/>
</dbReference>
<feature type="binding site" evidence="11">
    <location>
        <position position="466"/>
    </location>
    <ligand>
        <name>substrate</name>
    </ligand>
</feature>
<dbReference type="PROSITE" id="PS01128">
    <property type="entry name" value="SHIKIMATE_KINASE"/>
    <property type="match status" value="1"/>
</dbReference>
<name>A0ABV2JAU9_9FIRM</name>
<dbReference type="GO" id="GO:0004764">
    <property type="term" value="F:shikimate 3-dehydrogenase (NADP+) activity"/>
    <property type="evidence" value="ECO:0007669"/>
    <property type="project" value="UniProtKB-EC"/>
</dbReference>